<dbReference type="Gene3D" id="2.180.10.10">
    <property type="entry name" value="RHS repeat-associated core"/>
    <property type="match status" value="1"/>
</dbReference>
<evidence type="ECO:0000313" key="2">
    <source>
        <dbReference type="EMBL" id="KYG03433.1"/>
    </source>
</evidence>
<proteinExistence type="predicted"/>
<dbReference type="AlphaFoldDB" id="A0A150TFH8"/>
<protein>
    <submittedName>
        <fullName evidence="2">Uncharacterized protein</fullName>
    </submittedName>
</protein>
<accession>A0A150TFH8</accession>
<sequence length="343" mass="35864">MSDPLWGQSYNRYSYVMNDPVNLVDPTGLYWMYVSFGNGGSGWVEFDDTTGDPIGMMGETIEVGAPSEPPPSGGWGPPAGGSEERWDPEFESDWASFIHAGDEYFEQRGGSSVGDDYSGVGETLAAVLERGVRLSDLTGEKPTPGLVSGSVMGDPVIVPRFNWSAAVARDFHEALELGALAWHAGNDAEAFIQDLRAAMDVAALGVTVALESGIGPAMVLGAVLPKLRGGAAGGVKIGGKAWEALEPGAKACQSGCEAVAQSIQRALGGEIKVITGPGRFLGRVRNSGGALVNPAGDKAPGWSNHHVVVKDGVVYDALTGPNGMVASAYKQLWEYGDVLNFGF</sequence>
<comment type="caution">
    <text evidence="2">The sequence shown here is derived from an EMBL/GenBank/DDBJ whole genome shotgun (WGS) entry which is preliminary data.</text>
</comment>
<evidence type="ECO:0000256" key="1">
    <source>
        <dbReference type="SAM" id="MobiDB-lite"/>
    </source>
</evidence>
<gene>
    <name evidence="2" type="ORF">BE21_51675</name>
</gene>
<dbReference type="EMBL" id="JEME01002713">
    <property type="protein sequence ID" value="KYG03433.1"/>
    <property type="molecule type" value="Genomic_DNA"/>
</dbReference>
<organism evidence="2 3">
    <name type="scientific">Sorangium cellulosum</name>
    <name type="common">Polyangium cellulosum</name>
    <dbReference type="NCBI Taxonomy" id="56"/>
    <lineage>
        <taxon>Bacteria</taxon>
        <taxon>Pseudomonadati</taxon>
        <taxon>Myxococcota</taxon>
        <taxon>Polyangia</taxon>
        <taxon>Polyangiales</taxon>
        <taxon>Polyangiaceae</taxon>
        <taxon>Sorangium</taxon>
    </lineage>
</organism>
<name>A0A150TFH8_SORCE</name>
<evidence type="ECO:0000313" key="3">
    <source>
        <dbReference type="Proteomes" id="UP000075502"/>
    </source>
</evidence>
<reference evidence="2 3" key="1">
    <citation type="submission" date="2014-02" db="EMBL/GenBank/DDBJ databases">
        <title>The small core and large imbalanced accessory genome model reveals a collaborative survival strategy of Sorangium cellulosum strains in nature.</title>
        <authorList>
            <person name="Han K."/>
            <person name="Peng R."/>
            <person name="Blom J."/>
            <person name="Li Y.-Z."/>
        </authorList>
    </citation>
    <scope>NUCLEOTIDE SEQUENCE [LARGE SCALE GENOMIC DNA]</scope>
    <source>
        <strain evidence="2 3">So0007-03</strain>
    </source>
</reference>
<dbReference type="Proteomes" id="UP000075502">
    <property type="component" value="Unassembled WGS sequence"/>
</dbReference>
<feature type="region of interest" description="Disordered" evidence="1">
    <location>
        <begin position="64"/>
        <end position="87"/>
    </location>
</feature>